<name>A0AAE0F8B2_9CHLO</name>
<gene>
    <name evidence="1" type="ORF">CYMTET_35922</name>
</gene>
<accession>A0AAE0F8B2</accession>
<reference evidence="1 2" key="1">
    <citation type="journal article" date="2015" name="Genome Biol. Evol.">
        <title>Comparative Genomics of a Bacterivorous Green Alga Reveals Evolutionary Causalities and Consequences of Phago-Mixotrophic Mode of Nutrition.</title>
        <authorList>
            <person name="Burns J.A."/>
            <person name="Paasch A."/>
            <person name="Narechania A."/>
            <person name="Kim E."/>
        </authorList>
    </citation>
    <scope>NUCLEOTIDE SEQUENCE [LARGE SCALE GENOMIC DNA]</scope>
    <source>
        <strain evidence="1 2">PLY_AMNH</strain>
    </source>
</reference>
<sequence length="210" mass="23422">TRVVEEVWQDPRCGDTICEKPYEYAGFGPTVESNGCSADCGSNPFTTAINFVITASAFGLVTDPTARASFLADTQWNLCTTNLGLQQGVYNLDRVTLDRFNKTSEGLYYSPPDVQEEVLCWWSSWQRFTDMPQRISTRIDLLTARWKLLLDAPMGGVMVEMTNFSSGETLAALDFCKAGGAPGAYSSLLPRPELRSFTPRRLELLNFSDW</sequence>
<dbReference type="Proteomes" id="UP001190700">
    <property type="component" value="Unassembled WGS sequence"/>
</dbReference>
<feature type="non-terminal residue" evidence="1">
    <location>
        <position position="1"/>
    </location>
</feature>
<comment type="caution">
    <text evidence="1">The sequence shown here is derived from an EMBL/GenBank/DDBJ whole genome shotgun (WGS) entry which is preliminary data.</text>
</comment>
<evidence type="ECO:0000313" key="1">
    <source>
        <dbReference type="EMBL" id="KAK3254879.1"/>
    </source>
</evidence>
<dbReference type="EMBL" id="LGRX02023098">
    <property type="protein sequence ID" value="KAK3254879.1"/>
    <property type="molecule type" value="Genomic_DNA"/>
</dbReference>
<dbReference type="AlphaFoldDB" id="A0AAE0F8B2"/>
<proteinExistence type="predicted"/>
<protein>
    <submittedName>
        <fullName evidence="1">Uncharacterized protein</fullName>
    </submittedName>
</protein>
<evidence type="ECO:0000313" key="2">
    <source>
        <dbReference type="Proteomes" id="UP001190700"/>
    </source>
</evidence>
<organism evidence="1 2">
    <name type="scientific">Cymbomonas tetramitiformis</name>
    <dbReference type="NCBI Taxonomy" id="36881"/>
    <lineage>
        <taxon>Eukaryota</taxon>
        <taxon>Viridiplantae</taxon>
        <taxon>Chlorophyta</taxon>
        <taxon>Pyramimonadophyceae</taxon>
        <taxon>Pyramimonadales</taxon>
        <taxon>Pyramimonadaceae</taxon>
        <taxon>Cymbomonas</taxon>
    </lineage>
</organism>
<keyword evidence="2" id="KW-1185">Reference proteome</keyword>